<keyword evidence="2" id="KW-0238">DNA-binding</keyword>
<sequence>MKVEVRQAANVLDLLEFFAERKQPATMAEISEALSWPRSSTFNLIGTLSGRGYLYEPSGRGGYYPTPRWLSASQAVAEADPLPDAVIAAARAIRDSTGETTCIASASGLSAIMLFVAESRQPIRYFAAAGSRVPIHASSVGRALMALMSKSDRDTLYRRMDFDSGSPNAPQSAAEVEHELIEASKRGYHQSNSEFVPDLAGVSVPLPADRRRLSLVVAGPTSRCLEKRSDLYRHIVEALVDHDLSLKNMPD</sequence>
<feature type="domain" description="IclR-ED" evidence="5">
    <location>
        <begin position="68"/>
        <end position="251"/>
    </location>
</feature>
<dbReference type="InterPro" id="IPR050707">
    <property type="entry name" value="HTH_MetabolicPath_Reg"/>
</dbReference>
<keyword evidence="7" id="KW-1185">Reference proteome</keyword>
<evidence type="ECO:0000313" key="6">
    <source>
        <dbReference type="EMBL" id="MBK4216918.1"/>
    </source>
</evidence>
<dbReference type="GO" id="GO:0003700">
    <property type="term" value="F:DNA-binding transcription factor activity"/>
    <property type="evidence" value="ECO:0007669"/>
    <property type="project" value="TreeGrafter"/>
</dbReference>
<accession>A0A934W111</accession>
<keyword evidence="1" id="KW-0805">Transcription regulation</keyword>
<dbReference type="PANTHER" id="PTHR30136">
    <property type="entry name" value="HELIX-TURN-HELIX TRANSCRIPTIONAL REGULATOR, ICLR FAMILY"/>
    <property type="match status" value="1"/>
</dbReference>
<dbReference type="SUPFAM" id="SSF55781">
    <property type="entry name" value="GAF domain-like"/>
    <property type="match status" value="1"/>
</dbReference>
<proteinExistence type="predicted"/>
<organism evidence="6 7">
    <name type="scientific">Paracoccus caeni</name>
    <dbReference type="NCBI Taxonomy" id="657651"/>
    <lineage>
        <taxon>Bacteria</taxon>
        <taxon>Pseudomonadati</taxon>
        <taxon>Pseudomonadota</taxon>
        <taxon>Alphaproteobacteria</taxon>
        <taxon>Rhodobacterales</taxon>
        <taxon>Paracoccaceae</taxon>
        <taxon>Paracoccus</taxon>
    </lineage>
</organism>
<evidence type="ECO:0000256" key="1">
    <source>
        <dbReference type="ARBA" id="ARBA00023015"/>
    </source>
</evidence>
<dbReference type="PANTHER" id="PTHR30136:SF35">
    <property type="entry name" value="HTH-TYPE TRANSCRIPTIONAL REGULATOR RV1719"/>
    <property type="match status" value="1"/>
</dbReference>
<evidence type="ECO:0000256" key="3">
    <source>
        <dbReference type="ARBA" id="ARBA00023163"/>
    </source>
</evidence>
<name>A0A934W111_9RHOB</name>
<evidence type="ECO:0000313" key="7">
    <source>
        <dbReference type="Proteomes" id="UP000640485"/>
    </source>
</evidence>
<reference evidence="6" key="1">
    <citation type="submission" date="2021-01" db="EMBL/GenBank/DDBJ databases">
        <title>Paracoccus amoyensis sp. nov., isolated from the surface seawater along the coast of Xiamen Island, China.</title>
        <authorList>
            <person name="Lyu L."/>
        </authorList>
    </citation>
    <scope>NUCLEOTIDE SEQUENCE</scope>
    <source>
        <strain evidence="6">MJ17</strain>
    </source>
</reference>
<dbReference type="Pfam" id="PF01614">
    <property type="entry name" value="IclR_C"/>
    <property type="match status" value="1"/>
</dbReference>
<dbReference type="Pfam" id="PF09339">
    <property type="entry name" value="HTH_IclR"/>
    <property type="match status" value="1"/>
</dbReference>
<dbReference type="EMBL" id="JAEPRQ010000004">
    <property type="protein sequence ID" value="MBK4216918.1"/>
    <property type="molecule type" value="Genomic_DNA"/>
</dbReference>
<evidence type="ECO:0000259" key="4">
    <source>
        <dbReference type="PROSITE" id="PS51077"/>
    </source>
</evidence>
<dbReference type="GO" id="GO:0003677">
    <property type="term" value="F:DNA binding"/>
    <property type="evidence" value="ECO:0007669"/>
    <property type="project" value="UniProtKB-KW"/>
</dbReference>
<gene>
    <name evidence="6" type="ORF">JJJ17_13355</name>
</gene>
<dbReference type="Gene3D" id="3.30.450.40">
    <property type="match status" value="1"/>
</dbReference>
<dbReference type="AlphaFoldDB" id="A0A934W111"/>
<evidence type="ECO:0000259" key="5">
    <source>
        <dbReference type="PROSITE" id="PS51078"/>
    </source>
</evidence>
<dbReference type="Proteomes" id="UP000640485">
    <property type="component" value="Unassembled WGS sequence"/>
</dbReference>
<dbReference type="InterPro" id="IPR014757">
    <property type="entry name" value="Tscrpt_reg_IclR_C"/>
</dbReference>
<dbReference type="GO" id="GO:0045892">
    <property type="term" value="P:negative regulation of DNA-templated transcription"/>
    <property type="evidence" value="ECO:0007669"/>
    <property type="project" value="TreeGrafter"/>
</dbReference>
<dbReference type="InterPro" id="IPR029016">
    <property type="entry name" value="GAF-like_dom_sf"/>
</dbReference>
<dbReference type="SUPFAM" id="SSF46785">
    <property type="entry name" value="Winged helix' DNA-binding domain"/>
    <property type="match status" value="1"/>
</dbReference>
<dbReference type="InterPro" id="IPR036388">
    <property type="entry name" value="WH-like_DNA-bd_sf"/>
</dbReference>
<dbReference type="InterPro" id="IPR005471">
    <property type="entry name" value="Tscrpt_reg_IclR_N"/>
</dbReference>
<dbReference type="PROSITE" id="PS51077">
    <property type="entry name" value="HTH_ICLR"/>
    <property type="match status" value="1"/>
</dbReference>
<comment type="caution">
    <text evidence="6">The sequence shown here is derived from an EMBL/GenBank/DDBJ whole genome shotgun (WGS) entry which is preliminary data.</text>
</comment>
<dbReference type="Gene3D" id="1.10.10.10">
    <property type="entry name" value="Winged helix-like DNA-binding domain superfamily/Winged helix DNA-binding domain"/>
    <property type="match status" value="1"/>
</dbReference>
<feature type="domain" description="HTH iclR-type" evidence="4">
    <location>
        <begin position="5"/>
        <end position="67"/>
    </location>
</feature>
<keyword evidence="3" id="KW-0804">Transcription</keyword>
<dbReference type="InterPro" id="IPR036390">
    <property type="entry name" value="WH_DNA-bd_sf"/>
</dbReference>
<evidence type="ECO:0000256" key="2">
    <source>
        <dbReference type="ARBA" id="ARBA00023125"/>
    </source>
</evidence>
<protein>
    <submittedName>
        <fullName evidence="6">IclR family transcriptional regulator</fullName>
    </submittedName>
</protein>
<dbReference type="PROSITE" id="PS51078">
    <property type="entry name" value="ICLR_ED"/>
    <property type="match status" value="1"/>
</dbReference>